<dbReference type="RefSeq" id="WP_085883705.1">
    <property type="nucleotide sequence ID" value="NZ_FWFR01000002.1"/>
</dbReference>
<reference evidence="14 15" key="1">
    <citation type="submission" date="2017-03" db="EMBL/GenBank/DDBJ databases">
        <authorList>
            <person name="Afonso C.L."/>
            <person name="Miller P.J."/>
            <person name="Scott M.A."/>
            <person name="Spackman E."/>
            <person name="Goraichik I."/>
            <person name="Dimitrov K.M."/>
            <person name="Suarez D.L."/>
            <person name="Swayne D.E."/>
        </authorList>
    </citation>
    <scope>NUCLEOTIDE SEQUENCE [LARGE SCALE GENOMIC DNA]</scope>
    <source>
        <strain evidence="14 15">CECT 7691</strain>
    </source>
</reference>
<dbReference type="GO" id="GO:0006235">
    <property type="term" value="P:dTTP biosynthetic process"/>
    <property type="evidence" value="ECO:0007669"/>
    <property type="project" value="UniProtKB-UniRule"/>
</dbReference>
<dbReference type="FunCoup" id="A0A1Y5T3E5">
    <property type="interactions" value="548"/>
</dbReference>
<dbReference type="InterPro" id="IPR018095">
    <property type="entry name" value="Thymidylate_kin_CS"/>
</dbReference>
<dbReference type="PROSITE" id="PS01331">
    <property type="entry name" value="THYMIDYLATE_KINASE"/>
    <property type="match status" value="1"/>
</dbReference>
<dbReference type="InterPro" id="IPR039430">
    <property type="entry name" value="Thymidylate_kin-like_dom"/>
</dbReference>
<gene>
    <name evidence="14" type="primary">tmk_2</name>
    <name evidence="12" type="synonym">tmk</name>
    <name evidence="14" type="ORF">OCH7691_02338</name>
</gene>
<keyword evidence="4 12" id="KW-0808">Transferase</keyword>
<evidence type="ECO:0000256" key="4">
    <source>
        <dbReference type="ARBA" id="ARBA00022679"/>
    </source>
</evidence>
<dbReference type="GO" id="GO:0006233">
    <property type="term" value="P:dTDP biosynthetic process"/>
    <property type="evidence" value="ECO:0007669"/>
    <property type="project" value="InterPro"/>
</dbReference>
<evidence type="ECO:0000256" key="12">
    <source>
        <dbReference type="HAMAP-Rule" id="MF_00165"/>
    </source>
</evidence>
<evidence type="ECO:0000313" key="14">
    <source>
        <dbReference type="EMBL" id="SLN54825.1"/>
    </source>
</evidence>
<dbReference type="FunFam" id="3.40.50.300:FF:000225">
    <property type="entry name" value="Thymidylate kinase"/>
    <property type="match status" value="1"/>
</dbReference>
<keyword evidence="7 12" id="KW-0418">Kinase</keyword>
<comment type="similarity">
    <text evidence="1 12">Belongs to the thymidylate kinase family.</text>
</comment>
<sequence>MKRGRFITLEGGEGAGKSTQSRRLASWLRGRDIDVVETREPGGAPGADAIRALLVTGETGRWTPPAEALLHYAARAEHLARKILPALDAGQWVLCDRFADSTMAYQGYGHELGRAPIEALEEWVVGASGRPDLTLIFDIAPEAGLARAGRRGGAEDRYERMDIAFHARLRDGFLDIARREPERCVVLDAGQPEAEVAARAVEAVAGRLFR</sequence>
<comment type="catalytic activity">
    <reaction evidence="10 12">
        <text>dTMP + ATP = dTDP + ADP</text>
        <dbReference type="Rhea" id="RHEA:13517"/>
        <dbReference type="ChEBI" id="CHEBI:30616"/>
        <dbReference type="ChEBI" id="CHEBI:58369"/>
        <dbReference type="ChEBI" id="CHEBI:63528"/>
        <dbReference type="ChEBI" id="CHEBI:456216"/>
        <dbReference type="EC" id="2.7.4.9"/>
    </reaction>
</comment>
<dbReference type="NCBIfam" id="TIGR00041">
    <property type="entry name" value="DTMP_kinase"/>
    <property type="match status" value="1"/>
</dbReference>
<dbReference type="GO" id="GO:0005524">
    <property type="term" value="F:ATP binding"/>
    <property type="evidence" value="ECO:0007669"/>
    <property type="project" value="UniProtKB-UniRule"/>
</dbReference>
<name>A0A1Y5T3E5_9PROT</name>
<dbReference type="PANTHER" id="PTHR10344">
    <property type="entry name" value="THYMIDYLATE KINASE"/>
    <property type="match status" value="1"/>
</dbReference>
<evidence type="ECO:0000256" key="11">
    <source>
        <dbReference type="ARBA" id="ARBA00057735"/>
    </source>
</evidence>
<keyword evidence="8 12" id="KW-0067">ATP-binding</keyword>
<evidence type="ECO:0000256" key="1">
    <source>
        <dbReference type="ARBA" id="ARBA00009776"/>
    </source>
</evidence>
<comment type="function">
    <text evidence="11 12">Phosphorylation of dTMP to form dTDP in both de novo and salvage pathways of dTTP synthesis.</text>
</comment>
<dbReference type="GO" id="GO:0006227">
    <property type="term" value="P:dUDP biosynthetic process"/>
    <property type="evidence" value="ECO:0007669"/>
    <property type="project" value="TreeGrafter"/>
</dbReference>
<dbReference type="GO" id="GO:0004798">
    <property type="term" value="F:dTMP kinase activity"/>
    <property type="evidence" value="ECO:0007669"/>
    <property type="project" value="UniProtKB-UniRule"/>
</dbReference>
<dbReference type="InParanoid" id="A0A1Y5T3E5"/>
<accession>A0A1Y5T3E5</accession>
<evidence type="ECO:0000259" key="13">
    <source>
        <dbReference type="Pfam" id="PF02223"/>
    </source>
</evidence>
<dbReference type="Pfam" id="PF02223">
    <property type="entry name" value="Thymidylate_kin"/>
    <property type="match status" value="1"/>
</dbReference>
<keyword evidence="15" id="KW-1185">Reference proteome</keyword>
<dbReference type="EMBL" id="FWFR01000002">
    <property type="protein sequence ID" value="SLN54825.1"/>
    <property type="molecule type" value="Genomic_DNA"/>
</dbReference>
<proteinExistence type="inferred from homology"/>
<dbReference type="Proteomes" id="UP000193200">
    <property type="component" value="Unassembled WGS sequence"/>
</dbReference>
<dbReference type="OrthoDB" id="9774907at2"/>
<dbReference type="SUPFAM" id="SSF52540">
    <property type="entry name" value="P-loop containing nucleoside triphosphate hydrolases"/>
    <property type="match status" value="1"/>
</dbReference>
<dbReference type="EC" id="2.7.4.9" evidence="2 12"/>
<dbReference type="AlphaFoldDB" id="A0A1Y5T3E5"/>
<evidence type="ECO:0000256" key="7">
    <source>
        <dbReference type="ARBA" id="ARBA00022777"/>
    </source>
</evidence>
<evidence type="ECO:0000256" key="6">
    <source>
        <dbReference type="ARBA" id="ARBA00022741"/>
    </source>
</evidence>
<feature type="domain" description="Thymidylate kinase-like" evidence="13">
    <location>
        <begin position="9"/>
        <end position="197"/>
    </location>
</feature>
<dbReference type="PANTHER" id="PTHR10344:SF4">
    <property type="entry name" value="UMP-CMP KINASE 2, MITOCHONDRIAL"/>
    <property type="match status" value="1"/>
</dbReference>
<evidence type="ECO:0000313" key="15">
    <source>
        <dbReference type="Proteomes" id="UP000193200"/>
    </source>
</evidence>
<evidence type="ECO:0000256" key="3">
    <source>
        <dbReference type="ARBA" id="ARBA00017144"/>
    </source>
</evidence>
<evidence type="ECO:0000256" key="8">
    <source>
        <dbReference type="ARBA" id="ARBA00022840"/>
    </source>
</evidence>
<dbReference type="CDD" id="cd01672">
    <property type="entry name" value="TMPK"/>
    <property type="match status" value="1"/>
</dbReference>
<dbReference type="HAMAP" id="MF_00165">
    <property type="entry name" value="Thymidylate_kinase"/>
    <property type="match status" value="1"/>
</dbReference>
<keyword evidence="5 12" id="KW-0545">Nucleotide biosynthesis</keyword>
<evidence type="ECO:0000256" key="10">
    <source>
        <dbReference type="ARBA" id="ARBA00048743"/>
    </source>
</evidence>
<evidence type="ECO:0000256" key="2">
    <source>
        <dbReference type="ARBA" id="ARBA00012980"/>
    </source>
</evidence>
<dbReference type="InterPro" id="IPR027417">
    <property type="entry name" value="P-loop_NTPase"/>
</dbReference>
<keyword evidence="6 12" id="KW-0547">Nucleotide-binding</keyword>
<dbReference type="Gene3D" id="3.40.50.300">
    <property type="entry name" value="P-loop containing nucleotide triphosphate hydrolases"/>
    <property type="match status" value="1"/>
</dbReference>
<dbReference type="InterPro" id="IPR018094">
    <property type="entry name" value="Thymidylate_kinase"/>
</dbReference>
<protein>
    <recommendedName>
        <fullName evidence="3 12">Thymidylate kinase</fullName>
        <ecNumber evidence="2 12">2.7.4.9</ecNumber>
    </recommendedName>
    <alternativeName>
        <fullName evidence="9 12">dTMP kinase</fullName>
    </alternativeName>
</protein>
<dbReference type="GO" id="GO:0005829">
    <property type="term" value="C:cytosol"/>
    <property type="evidence" value="ECO:0007669"/>
    <property type="project" value="TreeGrafter"/>
</dbReference>
<organism evidence="14 15">
    <name type="scientific">Oceanibacterium hippocampi</name>
    <dbReference type="NCBI Taxonomy" id="745714"/>
    <lineage>
        <taxon>Bacteria</taxon>
        <taxon>Pseudomonadati</taxon>
        <taxon>Pseudomonadota</taxon>
        <taxon>Alphaproteobacteria</taxon>
        <taxon>Sneathiellales</taxon>
        <taxon>Sneathiellaceae</taxon>
        <taxon>Oceanibacterium</taxon>
    </lineage>
</organism>
<feature type="binding site" evidence="12">
    <location>
        <begin position="11"/>
        <end position="18"/>
    </location>
    <ligand>
        <name>ATP</name>
        <dbReference type="ChEBI" id="CHEBI:30616"/>
    </ligand>
</feature>
<evidence type="ECO:0000256" key="5">
    <source>
        <dbReference type="ARBA" id="ARBA00022727"/>
    </source>
</evidence>
<evidence type="ECO:0000256" key="9">
    <source>
        <dbReference type="ARBA" id="ARBA00029962"/>
    </source>
</evidence>